<dbReference type="InterPro" id="IPR006439">
    <property type="entry name" value="HAD-SF_hydro_IA"/>
</dbReference>
<keyword evidence="2" id="KW-1185">Reference proteome</keyword>
<dbReference type="InterPro" id="IPR050155">
    <property type="entry name" value="HAD-like_hydrolase_sf"/>
</dbReference>
<dbReference type="PANTHER" id="PTHR43434:SF1">
    <property type="entry name" value="PHOSPHOGLYCOLATE PHOSPHATASE"/>
    <property type="match status" value="1"/>
</dbReference>
<evidence type="ECO:0000313" key="1">
    <source>
        <dbReference type="EMBL" id="PNT98812.1"/>
    </source>
</evidence>
<evidence type="ECO:0008006" key="3">
    <source>
        <dbReference type="Google" id="ProtNLM"/>
    </source>
</evidence>
<dbReference type="SFLD" id="SFLDG01135">
    <property type="entry name" value="C1.5.6:_HAD__Beta-PGM__Phospha"/>
    <property type="match status" value="1"/>
</dbReference>
<dbReference type="AlphaFoldDB" id="A0A2K2FJ51"/>
<dbReference type="InterPro" id="IPR023214">
    <property type="entry name" value="HAD_sf"/>
</dbReference>
<dbReference type="KEGG" id="cthd:CDO33_14515"/>
<dbReference type="Gene3D" id="1.10.150.240">
    <property type="entry name" value="Putative phosphatase, domain 2"/>
    <property type="match status" value="1"/>
</dbReference>
<dbReference type="InterPro" id="IPR023198">
    <property type="entry name" value="PGP-like_dom2"/>
</dbReference>
<dbReference type="PANTHER" id="PTHR43434">
    <property type="entry name" value="PHOSPHOGLYCOLATE PHOSPHATASE"/>
    <property type="match status" value="1"/>
</dbReference>
<dbReference type="NCBIfam" id="TIGR01509">
    <property type="entry name" value="HAD-SF-IA-v3"/>
    <property type="match status" value="1"/>
</dbReference>
<accession>A0A2K2FJ51</accession>
<dbReference type="GO" id="GO:0008967">
    <property type="term" value="F:phosphoglycolate phosphatase activity"/>
    <property type="evidence" value="ECO:0007669"/>
    <property type="project" value="TreeGrafter"/>
</dbReference>
<dbReference type="InterPro" id="IPR036412">
    <property type="entry name" value="HAD-like_sf"/>
</dbReference>
<organism evidence="1 2">
    <name type="scientific">Clostridium thermosuccinogenes</name>
    <dbReference type="NCBI Taxonomy" id="84032"/>
    <lineage>
        <taxon>Bacteria</taxon>
        <taxon>Bacillati</taxon>
        <taxon>Bacillota</taxon>
        <taxon>Clostridia</taxon>
        <taxon>Eubacteriales</taxon>
        <taxon>Clostridiaceae</taxon>
        <taxon>Clostridium</taxon>
    </lineage>
</organism>
<dbReference type="SFLD" id="SFLDS00003">
    <property type="entry name" value="Haloacid_Dehalogenase"/>
    <property type="match status" value="1"/>
</dbReference>
<dbReference type="Gene3D" id="3.40.50.1000">
    <property type="entry name" value="HAD superfamily/HAD-like"/>
    <property type="match status" value="1"/>
</dbReference>
<dbReference type="SUPFAM" id="SSF56784">
    <property type="entry name" value="HAD-like"/>
    <property type="match status" value="1"/>
</dbReference>
<gene>
    <name evidence="1" type="ORF">CDQ84_10220</name>
</gene>
<dbReference type="GO" id="GO:0005829">
    <property type="term" value="C:cytosol"/>
    <property type="evidence" value="ECO:0007669"/>
    <property type="project" value="TreeGrafter"/>
</dbReference>
<dbReference type="EMBL" id="NIOJ01000024">
    <property type="protein sequence ID" value="PNT98812.1"/>
    <property type="molecule type" value="Genomic_DNA"/>
</dbReference>
<dbReference type="Proteomes" id="UP000236151">
    <property type="component" value="Unassembled WGS sequence"/>
</dbReference>
<dbReference type="InterPro" id="IPR041492">
    <property type="entry name" value="HAD_2"/>
</dbReference>
<comment type="caution">
    <text evidence="1">The sequence shown here is derived from an EMBL/GenBank/DDBJ whole genome shotgun (WGS) entry which is preliminary data.</text>
</comment>
<proteinExistence type="predicted"/>
<dbReference type="FunFam" id="3.40.50.1000:FF:000022">
    <property type="entry name" value="Phosphoglycolate phosphatase"/>
    <property type="match status" value="1"/>
</dbReference>
<name>A0A2K2FJ51_9CLOT</name>
<protein>
    <recommendedName>
        <fullName evidence="3">Phosphoglycolate phosphatase</fullName>
    </recommendedName>
</protein>
<reference evidence="1 2" key="1">
    <citation type="submission" date="2017-06" db="EMBL/GenBank/DDBJ databases">
        <title>Investigating the central metabolism of Clostridium thermosuccinogenes.</title>
        <authorList>
            <person name="Koendjbiharie J.G."/>
            <person name="van Kranenburg R."/>
        </authorList>
    </citation>
    <scope>NUCLEOTIDE SEQUENCE [LARGE SCALE GENOMIC DNA]</scope>
    <source>
        <strain evidence="1 2">DSM 5806</strain>
    </source>
</reference>
<dbReference type="SFLD" id="SFLDG01129">
    <property type="entry name" value="C1.5:_HAD__Beta-PGM__Phosphata"/>
    <property type="match status" value="1"/>
</dbReference>
<sequence length="220" mass="24582">MVHKNQKPYINVLIFDFDGVIIDSRDDIAGAVEYSLKHFGRPPLPRDEIISYIGWGADNLIRSCFKGCDDEVIREAISFYKKYYLDNSVKETKLYKNVEETLDFFKGKKIALVTNKPEDISLSILDKLGVADRFNIVIGPESLKKLKPDPEGILKVLDAFGEDPKKTIMIGDTYTDVEAGKAAGTYTCGVTYGIGSTEDLLKASPDYIVDDIIKLTDIII</sequence>
<dbReference type="Pfam" id="PF13419">
    <property type="entry name" value="HAD_2"/>
    <property type="match status" value="1"/>
</dbReference>
<dbReference type="NCBIfam" id="TIGR01549">
    <property type="entry name" value="HAD-SF-IA-v1"/>
    <property type="match status" value="1"/>
</dbReference>
<evidence type="ECO:0000313" key="2">
    <source>
        <dbReference type="Proteomes" id="UP000236151"/>
    </source>
</evidence>
<dbReference type="GO" id="GO:0006281">
    <property type="term" value="P:DNA repair"/>
    <property type="evidence" value="ECO:0007669"/>
    <property type="project" value="TreeGrafter"/>
</dbReference>